<name>A4BPS7_9GAMM</name>
<evidence type="ECO:0000256" key="2">
    <source>
        <dbReference type="ARBA" id="ARBA00008333"/>
    </source>
</evidence>
<evidence type="ECO:0000256" key="11">
    <source>
        <dbReference type="SAM" id="SignalP"/>
    </source>
</evidence>
<evidence type="ECO:0000313" key="13">
    <source>
        <dbReference type="EMBL" id="EAR22082.1"/>
    </source>
</evidence>
<dbReference type="InterPro" id="IPR009056">
    <property type="entry name" value="Cyt_c-like_dom"/>
</dbReference>
<feature type="transmembrane region" description="Helical" evidence="10">
    <location>
        <begin position="451"/>
        <end position="468"/>
    </location>
</feature>
<comment type="subcellular location">
    <subcellularLocation>
        <location evidence="1">Membrane</location>
        <topology evidence="1">Multi-pass membrane protein</topology>
    </subcellularLocation>
</comment>
<evidence type="ECO:0000259" key="12">
    <source>
        <dbReference type="PROSITE" id="PS51007"/>
    </source>
</evidence>
<comment type="caution">
    <text evidence="13">The sequence shown here is derived from an EMBL/GenBank/DDBJ whole genome shotgun (WGS) entry which is preliminary data.</text>
</comment>
<feature type="transmembrane region" description="Helical" evidence="10">
    <location>
        <begin position="559"/>
        <end position="582"/>
    </location>
</feature>
<evidence type="ECO:0000256" key="4">
    <source>
        <dbReference type="ARBA" id="ARBA00022692"/>
    </source>
</evidence>
<dbReference type="InterPro" id="IPR036909">
    <property type="entry name" value="Cyt_c-like_dom_sf"/>
</dbReference>
<dbReference type="Gene3D" id="1.10.760.10">
    <property type="entry name" value="Cytochrome c-like domain"/>
    <property type="match status" value="1"/>
</dbReference>
<evidence type="ECO:0000256" key="3">
    <source>
        <dbReference type="ARBA" id="ARBA00022617"/>
    </source>
</evidence>
<dbReference type="PROSITE" id="PS51007">
    <property type="entry name" value="CYTC"/>
    <property type="match status" value="1"/>
</dbReference>
<evidence type="ECO:0000256" key="1">
    <source>
        <dbReference type="ARBA" id="ARBA00004141"/>
    </source>
</evidence>
<comment type="similarity">
    <text evidence="2">Belongs to the oxidase-dependent Fe transporter (OFeT) (TC 9.A.10.1) family.</text>
</comment>
<evidence type="ECO:0000256" key="7">
    <source>
        <dbReference type="ARBA" id="ARBA00023004"/>
    </source>
</evidence>
<keyword evidence="5 9" id="KW-0479">Metal-binding</keyword>
<dbReference type="GO" id="GO:0015093">
    <property type="term" value="F:ferrous iron transmembrane transporter activity"/>
    <property type="evidence" value="ECO:0007669"/>
    <property type="project" value="TreeGrafter"/>
</dbReference>
<keyword evidence="14" id="KW-1185">Reference proteome</keyword>
<dbReference type="EMBL" id="AAOF01000004">
    <property type="protein sequence ID" value="EAR22082.1"/>
    <property type="molecule type" value="Genomic_DNA"/>
</dbReference>
<dbReference type="PANTHER" id="PTHR31632">
    <property type="entry name" value="IRON TRANSPORTER FTH1"/>
    <property type="match status" value="1"/>
</dbReference>
<dbReference type="eggNOG" id="COG0672">
    <property type="taxonomic scope" value="Bacteria"/>
</dbReference>
<dbReference type="SUPFAM" id="SSF46626">
    <property type="entry name" value="Cytochrome c"/>
    <property type="match status" value="1"/>
</dbReference>
<dbReference type="HOGENOM" id="CLU_027143_0_0_6"/>
<dbReference type="InterPro" id="IPR004923">
    <property type="entry name" value="FTR1/Fip1/EfeU"/>
</dbReference>
<dbReference type="GO" id="GO:0009055">
    <property type="term" value="F:electron transfer activity"/>
    <property type="evidence" value="ECO:0007669"/>
    <property type="project" value="InterPro"/>
</dbReference>
<dbReference type="GO" id="GO:0033573">
    <property type="term" value="C:high-affinity iron permease complex"/>
    <property type="evidence" value="ECO:0007669"/>
    <property type="project" value="InterPro"/>
</dbReference>
<keyword evidence="8 10" id="KW-0472">Membrane</keyword>
<organism evidence="13 14">
    <name type="scientific">Nitrococcus mobilis Nb-231</name>
    <dbReference type="NCBI Taxonomy" id="314278"/>
    <lineage>
        <taxon>Bacteria</taxon>
        <taxon>Pseudomonadati</taxon>
        <taxon>Pseudomonadota</taxon>
        <taxon>Gammaproteobacteria</taxon>
        <taxon>Chromatiales</taxon>
        <taxon>Ectothiorhodospiraceae</taxon>
        <taxon>Nitrococcus</taxon>
    </lineage>
</organism>
<dbReference type="STRING" id="314278.NB231_04215"/>
<dbReference type="GO" id="GO:0046872">
    <property type="term" value="F:metal ion binding"/>
    <property type="evidence" value="ECO:0007669"/>
    <property type="project" value="UniProtKB-KW"/>
</dbReference>
<feature type="chain" id="PRO_5002665489" evidence="11">
    <location>
        <begin position="25"/>
        <end position="634"/>
    </location>
</feature>
<keyword evidence="7 9" id="KW-0408">Iron</keyword>
<feature type="signal peptide" evidence="11">
    <location>
        <begin position="1"/>
        <end position="24"/>
    </location>
</feature>
<dbReference type="GO" id="GO:0020037">
    <property type="term" value="F:heme binding"/>
    <property type="evidence" value="ECO:0007669"/>
    <property type="project" value="InterPro"/>
</dbReference>
<proteinExistence type="inferred from homology"/>
<feature type="domain" description="Cytochrome c" evidence="12">
    <location>
        <begin position="126"/>
        <end position="214"/>
    </location>
</feature>
<evidence type="ECO:0000256" key="9">
    <source>
        <dbReference type="PROSITE-ProRule" id="PRU00433"/>
    </source>
</evidence>
<dbReference type="PANTHER" id="PTHR31632:SF2">
    <property type="entry name" value="PLASMA MEMBRANE IRON PERMEASE"/>
    <property type="match status" value="1"/>
</dbReference>
<feature type="transmembrane region" description="Helical" evidence="10">
    <location>
        <begin position="488"/>
        <end position="506"/>
    </location>
</feature>
<dbReference type="Pfam" id="PF00034">
    <property type="entry name" value="Cytochrom_C"/>
    <property type="match status" value="1"/>
</dbReference>
<sequence length="634" mass="67471">MANSLLRALSALLLLSLLSLSARANQAALVQMVEYIGADYINAVTEGEIVSPAEYAEMSEFAGLLAQGVAALPAADGKQGLVDQTEALQQAVADKAGELRIKELARSIRTTLVNVYGVPVSPKKTPDLAHAAQLYQTQCAACHGAEGRGDGAAGAGLDPAPTNFHEAERYNGRSLLGLYTAITQGVNGTDMAGYSGILSQADRWALAFYVGSKAVTDKVAKEGKTAFNTLPGLKTQLPLSAVVAKAPADVLKEQGPKAYAALGYLRTEPGALFNKNRFIELSANKLTQAEQAYQAGDVATARAAALAAYLDGFEMIERQLAAVDKGLMRAAERRFMAVREAIEHDRGQAKVSDAIAAAQAQLDRASAALDTSGLGPVAAFSASFFILFREGLEALLIVTVLLAFTRKANAATATRQIHLGWLTALAAGGATWYAASNLINLSGATREFTEGLAGILAALILFYVGFWMHNHSQSQKWLGYIKNKVDNALDGGTVWTLALVAFISVYREIFETILFYQALWAQVTEATYLLYGIAAAVIALAIVSTLFFRIGMKLPLSLFFRATSIVLLVLSVILLGKGIAALQEGGTIGAFYLSVPTIDWLGIYPTIQGLAAQLLTVALALFLWWKGNRRLPAT</sequence>
<evidence type="ECO:0000256" key="5">
    <source>
        <dbReference type="ARBA" id="ARBA00022723"/>
    </source>
</evidence>
<dbReference type="Pfam" id="PF03239">
    <property type="entry name" value="FTR1"/>
    <property type="match status" value="1"/>
</dbReference>
<keyword evidence="6 10" id="KW-1133">Transmembrane helix</keyword>
<keyword evidence="4 10" id="KW-0812">Transmembrane</keyword>
<feature type="transmembrane region" description="Helical" evidence="10">
    <location>
        <begin position="526"/>
        <end position="547"/>
    </location>
</feature>
<evidence type="ECO:0000256" key="8">
    <source>
        <dbReference type="ARBA" id="ARBA00023136"/>
    </source>
</evidence>
<dbReference type="AlphaFoldDB" id="A4BPS7"/>
<dbReference type="eggNOG" id="COG2010">
    <property type="taxonomic scope" value="Bacteria"/>
</dbReference>
<feature type="transmembrane region" description="Helical" evidence="10">
    <location>
        <begin position="384"/>
        <end position="405"/>
    </location>
</feature>
<feature type="transmembrane region" description="Helical" evidence="10">
    <location>
        <begin position="602"/>
        <end position="625"/>
    </location>
</feature>
<keyword evidence="11" id="KW-0732">Signal</keyword>
<evidence type="ECO:0000256" key="6">
    <source>
        <dbReference type="ARBA" id="ARBA00022989"/>
    </source>
</evidence>
<evidence type="ECO:0000256" key="10">
    <source>
        <dbReference type="SAM" id="Phobius"/>
    </source>
</evidence>
<dbReference type="Proteomes" id="UP000003374">
    <property type="component" value="Unassembled WGS sequence"/>
</dbReference>
<reference evidence="13 14" key="1">
    <citation type="submission" date="2006-02" db="EMBL/GenBank/DDBJ databases">
        <authorList>
            <person name="Waterbury J."/>
            <person name="Ferriera S."/>
            <person name="Johnson J."/>
            <person name="Kravitz S."/>
            <person name="Halpern A."/>
            <person name="Remington K."/>
            <person name="Beeson K."/>
            <person name="Tran B."/>
            <person name="Rogers Y.-H."/>
            <person name="Friedman R."/>
            <person name="Venter J.C."/>
        </authorList>
    </citation>
    <scope>NUCLEOTIDE SEQUENCE [LARGE SCALE GENOMIC DNA]</scope>
    <source>
        <strain evidence="13 14">Nb-231</strain>
    </source>
</reference>
<dbReference type="RefSeq" id="WP_005000018.1">
    <property type="nucleotide sequence ID" value="NZ_CH672427.1"/>
</dbReference>
<keyword evidence="3 9" id="KW-0349">Heme</keyword>
<gene>
    <name evidence="13" type="ORF">NB231_04215</name>
</gene>
<feature type="transmembrane region" description="Helical" evidence="10">
    <location>
        <begin position="417"/>
        <end position="439"/>
    </location>
</feature>
<accession>A4BPS7</accession>
<evidence type="ECO:0000313" key="14">
    <source>
        <dbReference type="Proteomes" id="UP000003374"/>
    </source>
</evidence>
<dbReference type="OrthoDB" id="8215804at2"/>
<protein>
    <submittedName>
        <fullName evidence="13">Cytochrome c, class I</fullName>
    </submittedName>
</protein>